<proteinExistence type="predicted"/>
<evidence type="ECO:0000313" key="2">
    <source>
        <dbReference type="EMBL" id="KAK6623575.1"/>
    </source>
</evidence>
<reference evidence="2 3" key="1">
    <citation type="submission" date="2023-10" db="EMBL/GenBank/DDBJ databases">
        <title>Genomes of two closely related lineages of the louse Polyplax serrata with different host specificities.</title>
        <authorList>
            <person name="Martinu J."/>
            <person name="Tarabai H."/>
            <person name="Stefka J."/>
            <person name="Hypsa V."/>
        </authorList>
    </citation>
    <scope>NUCLEOTIDE SEQUENCE [LARGE SCALE GENOMIC DNA]</scope>
    <source>
        <strain evidence="2">HR10_N</strain>
    </source>
</reference>
<dbReference type="Proteomes" id="UP001372834">
    <property type="component" value="Unassembled WGS sequence"/>
</dbReference>
<protein>
    <submittedName>
        <fullName evidence="2">Uncharacterized protein</fullName>
    </submittedName>
</protein>
<name>A0AAN8NPI7_POLSC</name>
<evidence type="ECO:0000256" key="1">
    <source>
        <dbReference type="SAM" id="MobiDB-lite"/>
    </source>
</evidence>
<feature type="compositionally biased region" description="Basic and acidic residues" evidence="1">
    <location>
        <begin position="1"/>
        <end position="24"/>
    </location>
</feature>
<comment type="caution">
    <text evidence="2">The sequence shown here is derived from an EMBL/GenBank/DDBJ whole genome shotgun (WGS) entry which is preliminary data.</text>
</comment>
<dbReference type="AlphaFoldDB" id="A0AAN8NPI7"/>
<sequence>MTQQEHDKAHSETEQGKKNEESRQPGESVRCYTESFFTCGKKVRRCRESSPRNYTNTKFHRPPTRHFRFDI</sequence>
<organism evidence="2 3">
    <name type="scientific">Polyplax serrata</name>
    <name type="common">Common mouse louse</name>
    <dbReference type="NCBI Taxonomy" id="468196"/>
    <lineage>
        <taxon>Eukaryota</taxon>
        <taxon>Metazoa</taxon>
        <taxon>Ecdysozoa</taxon>
        <taxon>Arthropoda</taxon>
        <taxon>Hexapoda</taxon>
        <taxon>Insecta</taxon>
        <taxon>Pterygota</taxon>
        <taxon>Neoptera</taxon>
        <taxon>Paraneoptera</taxon>
        <taxon>Psocodea</taxon>
        <taxon>Troctomorpha</taxon>
        <taxon>Phthiraptera</taxon>
        <taxon>Anoplura</taxon>
        <taxon>Polyplacidae</taxon>
        <taxon>Polyplax</taxon>
    </lineage>
</organism>
<feature type="region of interest" description="Disordered" evidence="1">
    <location>
        <begin position="50"/>
        <end position="71"/>
    </location>
</feature>
<feature type="compositionally biased region" description="Basic residues" evidence="1">
    <location>
        <begin position="58"/>
        <end position="71"/>
    </location>
</feature>
<feature type="region of interest" description="Disordered" evidence="1">
    <location>
        <begin position="1"/>
        <end position="29"/>
    </location>
</feature>
<dbReference type="EMBL" id="JAWJWE010000038">
    <property type="protein sequence ID" value="KAK6623575.1"/>
    <property type="molecule type" value="Genomic_DNA"/>
</dbReference>
<evidence type="ECO:0000313" key="3">
    <source>
        <dbReference type="Proteomes" id="UP001372834"/>
    </source>
</evidence>
<gene>
    <name evidence="2" type="ORF">RUM43_009427</name>
</gene>
<accession>A0AAN8NPI7</accession>